<proteinExistence type="predicted"/>
<dbReference type="AlphaFoldDB" id="A0A9D4MT31"/>
<accession>A0A9D4MT31</accession>
<evidence type="ECO:0000313" key="2">
    <source>
        <dbReference type="EMBL" id="KAH3881419.1"/>
    </source>
</evidence>
<protein>
    <submittedName>
        <fullName evidence="2">Uncharacterized protein</fullName>
    </submittedName>
</protein>
<sequence>MALSYETMKRMTFWSRYDPVLQPKGNTDHWTKMKQRATQFKSLDNPGSLGAPMVLGYRNNTREPDGRTSELSDKTFDDIVADSLQGAMPGYYMYTRPRNCVSRESLRSAYNQRAREGFRYWLIERPKPTSFWKYSFADTRIMPRARRFMPK</sequence>
<feature type="region of interest" description="Disordered" evidence="1">
    <location>
        <begin position="43"/>
        <end position="74"/>
    </location>
</feature>
<keyword evidence="3" id="KW-1185">Reference proteome</keyword>
<dbReference type="EMBL" id="JAIWYP010000001">
    <property type="protein sequence ID" value="KAH3881419.1"/>
    <property type="molecule type" value="Genomic_DNA"/>
</dbReference>
<reference evidence="2" key="2">
    <citation type="submission" date="2020-11" db="EMBL/GenBank/DDBJ databases">
        <authorList>
            <person name="McCartney M.A."/>
            <person name="Auch B."/>
            <person name="Kono T."/>
            <person name="Mallez S."/>
            <person name="Becker A."/>
            <person name="Gohl D.M."/>
            <person name="Silverstein K.A.T."/>
            <person name="Koren S."/>
            <person name="Bechman K.B."/>
            <person name="Herman A."/>
            <person name="Abrahante J.E."/>
            <person name="Garbe J."/>
        </authorList>
    </citation>
    <scope>NUCLEOTIDE SEQUENCE</scope>
    <source>
        <strain evidence="2">Duluth1</strain>
        <tissue evidence="2">Whole animal</tissue>
    </source>
</reference>
<feature type="compositionally biased region" description="Basic and acidic residues" evidence="1">
    <location>
        <begin position="60"/>
        <end position="74"/>
    </location>
</feature>
<name>A0A9D4MT31_DREPO</name>
<comment type="caution">
    <text evidence="2">The sequence shown here is derived from an EMBL/GenBank/DDBJ whole genome shotgun (WGS) entry which is preliminary data.</text>
</comment>
<reference evidence="2" key="1">
    <citation type="journal article" date="2019" name="bioRxiv">
        <title>The Genome of the Zebra Mussel, Dreissena polymorpha: A Resource for Invasive Species Research.</title>
        <authorList>
            <person name="McCartney M.A."/>
            <person name="Auch B."/>
            <person name="Kono T."/>
            <person name="Mallez S."/>
            <person name="Zhang Y."/>
            <person name="Obille A."/>
            <person name="Becker A."/>
            <person name="Abrahante J.E."/>
            <person name="Garbe J."/>
            <person name="Badalamenti J.P."/>
            <person name="Herman A."/>
            <person name="Mangelson H."/>
            <person name="Liachko I."/>
            <person name="Sullivan S."/>
            <person name="Sone E.D."/>
            <person name="Koren S."/>
            <person name="Silverstein K.A.T."/>
            <person name="Beckman K.B."/>
            <person name="Gohl D.M."/>
        </authorList>
    </citation>
    <scope>NUCLEOTIDE SEQUENCE</scope>
    <source>
        <strain evidence="2">Duluth1</strain>
        <tissue evidence="2">Whole animal</tissue>
    </source>
</reference>
<organism evidence="2 3">
    <name type="scientific">Dreissena polymorpha</name>
    <name type="common">Zebra mussel</name>
    <name type="synonym">Mytilus polymorpha</name>
    <dbReference type="NCBI Taxonomy" id="45954"/>
    <lineage>
        <taxon>Eukaryota</taxon>
        <taxon>Metazoa</taxon>
        <taxon>Spiralia</taxon>
        <taxon>Lophotrochozoa</taxon>
        <taxon>Mollusca</taxon>
        <taxon>Bivalvia</taxon>
        <taxon>Autobranchia</taxon>
        <taxon>Heteroconchia</taxon>
        <taxon>Euheterodonta</taxon>
        <taxon>Imparidentia</taxon>
        <taxon>Neoheterodontei</taxon>
        <taxon>Myida</taxon>
        <taxon>Dreissenoidea</taxon>
        <taxon>Dreissenidae</taxon>
        <taxon>Dreissena</taxon>
    </lineage>
</organism>
<gene>
    <name evidence="2" type="ORF">DPMN_005346</name>
</gene>
<dbReference type="Proteomes" id="UP000828390">
    <property type="component" value="Unassembled WGS sequence"/>
</dbReference>
<evidence type="ECO:0000313" key="3">
    <source>
        <dbReference type="Proteomes" id="UP000828390"/>
    </source>
</evidence>
<evidence type="ECO:0000256" key="1">
    <source>
        <dbReference type="SAM" id="MobiDB-lite"/>
    </source>
</evidence>